<dbReference type="EMBL" id="QXGA01004301">
    <property type="protein sequence ID" value="KAE9074606.1"/>
    <property type="molecule type" value="Genomic_DNA"/>
</dbReference>
<proteinExistence type="predicted"/>
<dbReference type="Proteomes" id="UP000440732">
    <property type="component" value="Unassembled WGS sequence"/>
</dbReference>
<feature type="compositionally biased region" description="Basic and acidic residues" evidence="1">
    <location>
        <begin position="47"/>
        <end position="58"/>
    </location>
</feature>
<feature type="compositionally biased region" description="Basic and acidic residues" evidence="1">
    <location>
        <begin position="85"/>
        <end position="95"/>
    </location>
</feature>
<dbReference type="AlphaFoldDB" id="A0A6A3QDY5"/>
<feature type="compositionally biased region" description="Basic residues" evidence="1">
    <location>
        <begin position="59"/>
        <end position="69"/>
    </location>
</feature>
<organism evidence="2 3">
    <name type="scientific">Phytophthora fragariae</name>
    <dbReference type="NCBI Taxonomy" id="53985"/>
    <lineage>
        <taxon>Eukaryota</taxon>
        <taxon>Sar</taxon>
        <taxon>Stramenopiles</taxon>
        <taxon>Oomycota</taxon>
        <taxon>Peronosporomycetes</taxon>
        <taxon>Peronosporales</taxon>
        <taxon>Peronosporaceae</taxon>
        <taxon>Phytophthora</taxon>
    </lineage>
</organism>
<gene>
    <name evidence="2" type="ORF">PF006_g28508</name>
</gene>
<comment type="caution">
    <text evidence="2">The sequence shown here is derived from an EMBL/GenBank/DDBJ whole genome shotgun (WGS) entry which is preliminary data.</text>
</comment>
<evidence type="ECO:0000313" key="2">
    <source>
        <dbReference type="EMBL" id="KAE9074606.1"/>
    </source>
</evidence>
<name>A0A6A3QDY5_9STRA</name>
<protein>
    <submittedName>
        <fullName evidence="2">Uncharacterized protein</fullName>
    </submittedName>
</protein>
<reference evidence="2 3" key="1">
    <citation type="submission" date="2018-08" db="EMBL/GenBank/DDBJ databases">
        <title>Genomic investigation of the strawberry pathogen Phytophthora fragariae indicates pathogenicity is determined by transcriptional variation in three key races.</title>
        <authorList>
            <person name="Adams T.M."/>
            <person name="Armitage A.D."/>
            <person name="Sobczyk M.K."/>
            <person name="Bates H.J."/>
            <person name="Dunwell J.M."/>
            <person name="Nellist C.F."/>
            <person name="Harrison R.J."/>
        </authorList>
    </citation>
    <scope>NUCLEOTIDE SEQUENCE [LARGE SCALE GENOMIC DNA]</scope>
    <source>
        <strain evidence="2 3">NOV-5</strain>
    </source>
</reference>
<accession>A0A6A3QDY5</accession>
<evidence type="ECO:0000313" key="3">
    <source>
        <dbReference type="Proteomes" id="UP000440732"/>
    </source>
</evidence>
<feature type="compositionally biased region" description="Basic residues" evidence="1">
    <location>
        <begin position="35"/>
        <end position="46"/>
    </location>
</feature>
<feature type="region of interest" description="Disordered" evidence="1">
    <location>
        <begin position="1"/>
        <end position="97"/>
    </location>
</feature>
<evidence type="ECO:0000256" key="1">
    <source>
        <dbReference type="SAM" id="MobiDB-lite"/>
    </source>
</evidence>
<sequence length="131" mass="15773">MERDHRQAVAASSTRTAPPGDERWSAWRPWSSAIRRTRRRETKRKHNAEEFEAKIQKRAEKRRRRKERAKSKDEAREEQEEEQNEEKKEKKESMLERVSWPVSGLASCVQIEDCVFCYCFLPYGGYARRRR</sequence>